<feature type="domain" description="PglD N-terminal" evidence="5">
    <location>
        <begin position="4"/>
        <end position="86"/>
    </location>
</feature>
<name>A0A840PS16_9ACTN</name>
<dbReference type="InterPro" id="IPR050179">
    <property type="entry name" value="Trans_hexapeptide_repeat"/>
</dbReference>
<feature type="site" description="Increases basicity of active site His" evidence="3">
    <location>
        <position position="143"/>
    </location>
</feature>
<comment type="caution">
    <text evidence="6">The sequence shown here is derived from an EMBL/GenBank/DDBJ whole genome shotgun (WGS) entry which is preliminary data.</text>
</comment>
<protein>
    <submittedName>
        <fullName evidence="6">Sugar O-acyltransferase (Sialic acid O-acetyltransferase NeuD family)</fullName>
    </submittedName>
</protein>
<evidence type="ECO:0000313" key="7">
    <source>
        <dbReference type="Proteomes" id="UP000578449"/>
    </source>
</evidence>
<dbReference type="Pfam" id="PF17836">
    <property type="entry name" value="PglD_N"/>
    <property type="match status" value="1"/>
</dbReference>
<evidence type="ECO:0000259" key="5">
    <source>
        <dbReference type="Pfam" id="PF17836"/>
    </source>
</evidence>
<proteinExistence type="predicted"/>
<feature type="binding site" evidence="4">
    <location>
        <position position="72"/>
    </location>
    <ligand>
        <name>substrate</name>
    </ligand>
</feature>
<dbReference type="InterPro" id="IPR018357">
    <property type="entry name" value="Hexapep_transf_CS"/>
</dbReference>
<evidence type="ECO:0000256" key="1">
    <source>
        <dbReference type="ARBA" id="ARBA00022679"/>
    </source>
</evidence>
<evidence type="ECO:0000256" key="2">
    <source>
        <dbReference type="ARBA" id="ARBA00022737"/>
    </source>
</evidence>
<dbReference type="CDD" id="cd03360">
    <property type="entry name" value="LbH_AT_putative"/>
    <property type="match status" value="1"/>
</dbReference>
<keyword evidence="7" id="KW-1185">Reference proteome</keyword>
<dbReference type="InterPro" id="IPR011004">
    <property type="entry name" value="Trimer_LpxA-like_sf"/>
</dbReference>
<dbReference type="Gene3D" id="3.40.50.20">
    <property type="match status" value="1"/>
</dbReference>
<dbReference type="GO" id="GO:0016746">
    <property type="term" value="F:acyltransferase activity"/>
    <property type="evidence" value="ECO:0007669"/>
    <property type="project" value="UniProtKB-KW"/>
</dbReference>
<dbReference type="AlphaFoldDB" id="A0A840PS16"/>
<evidence type="ECO:0000256" key="4">
    <source>
        <dbReference type="PIRSR" id="PIRSR620019-2"/>
    </source>
</evidence>
<dbReference type="InterPro" id="IPR020019">
    <property type="entry name" value="AcTrfase_PglD-like"/>
</dbReference>
<gene>
    <name evidence="6" type="ORF">HNP84_009671</name>
</gene>
<evidence type="ECO:0000256" key="3">
    <source>
        <dbReference type="PIRSR" id="PIRSR620019-1"/>
    </source>
</evidence>
<dbReference type="PANTHER" id="PTHR43300">
    <property type="entry name" value="ACETYLTRANSFERASE"/>
    <property type="match status" value="1"/>
</dbReference>
<keyword evidence="6" id="KW-0012">Acyltransferase</keyword>
<feature type="active site" description="Proton acceptor" evidence="3">
    <location>
        <position position="142"/>
    </location>
</feature>
<dbReference type="InterPro" id="IPR041561">
    <property type="entry name" value="PglD_N"/>
</dbReference>
<dbReference type="Proteomes" id="UP000578449">
    <property type="component" value="Unassembled WGS sequence"/>
</dbReference>
<dbReference type="PANTHER" id="PTHR43300:SF7">
    <property type="entry name" value="UDP-N-ACETYLBACILLOSAMINE N-ACETYLTRANSFERASE"/>
    <property type="match status" value="1"/>
</dbReference>
<evidence type="ECO:0000313" key="6">
    <source>
        <dbReference type="EMBL" id="MBB5139907.1"/>
    </source>
</evidence>
<accession>A0A840PS16</accession>
<dbReference type="EMBL" id="JACHGN010000034">
    <property type="protein sequence ID" value="MBB5139907.1"/>
    <property type="molecule type" value="Genomic_DNA"/>
</dbReference>
<keyword evidence="2" id="KW-0677">Repeat</keyword>
<keyword evidence="1 6" id="KW-0808">Transferase</keyword>
<dbReference type="RefSeq" id="WP_185056717.1">
    <property type="nucleotide sequence ID" value="NZ_BAABIX010000052.1"/>
</dbReference>
<reference evidence="6 7" key="1">
    <citation type="submission" date="2020-08" db="EMBL/GenBank/DDBJ databases">
        <title>Genomic Encyclopedia of Type Strains, Phase IV (KMG-IV): sequencing the most valuable type-strain genomes for metagenomic binning, comparative biology and taxonomic classification.</title>
        <authorList>
            <person name="Goeker M."/>
        </authorList>
    </citation>
    <scope>NUCLEOTIDE SEQUENCE [LARGE SCALE GENOMIC DNA]</scope>
    <source>
        <strain evidence="6 7">DSM 45615</strain>
    </source>
</reference>
<dbReference type="SUPFAM" id="SSF51161">
    <property type="entry name" value="Trimeric LpxA-like enzymes"/>
    <property type="match status" value="1"/>
</dbReference>
<dbReference type="Gene3D" id="2.160.10.10">
    <property type="entry name" value="Hexapeptide repeat proteins"/>
    <property type="match status" value="1"/>
</dbReference>
<organism evidence="6 7">
    <name type="scientific">Thermocatellispora tengchongensis</name>
    <dbReference type="NCBI Taxonomy" id="1073253"/>
    <lineage>
        <taxon>Bacteria</taxon>
        <taxon>Bacillati</taxon>
        <taxon>Actinomycetota</taxon>
        <taxon>Actinomycetes</taxon>
        <taxon>Streptosporangiales</taxon>
        <taxon>Streptosporangiaceae</taxon>
        <taxon>Thermocatellispora</taxon>
    </lineage>
</organism>
<sequence>MTPLLIIGAGGFARETAQLVEDVNAHIPTWELLGHLDDDPGLHGTSVDGVPVLGGAKEIDRYPHAQVVVCTGNPRDYASRWRIVHRLGLPATRYATLIHPTASVSRSSTVGPGSVIMAQTVLTASVRVGPHVSVMPHVTLTHDDEVSGFATLAGGVRLAGSVRVETGAYLGAGALVGENLTIGAFALVGMGSVVTRDVPAEQVWLGAPARYVRPATVNTGVDR</sequence>
<dbReference type="PROSITE" id="PS00101">
    <property type="entry name" value="HEXAPEP_TRANSFERASES"/>
    <property type="match status" value="1"/>
</dbReference>
<dbReference type="NCBIfam" id="TIGR03570">
    <property type="entry name" value="NeuD_NnaD"/>
    <property type="match status" value="1"/>
</dbReference>